<dbReference type="PANTHER" id="PTHR45661:SF3">
    <property type="entry name" value="IG-LIKE DOMAIN-CONTAINING PROTEIN"/>
    <property type="match status" value="1"/>
</dbReference>
<evidence type="ECO:0000259" key="3">
    <source>
        <dbReference type="PROSITE" id="PS51272"/>
    </source>
</evidence>
<proteinExistence type="predicted"/>
<feature type="chain" id="PRO_5039080623" description="SLH domain-containing protein" evidence="2">
    <location>
        <begin position="21"/>
        <end position="1237"/>
    </location>
</feature>
<dbReference type="PANTHER" id="PTHR45661">
    <property type="entry name" value="SURFACE ANTIGEN"/>
    <property type="match status" value="1"/>
</dbReference>
<protein>
    <recommendedName>
        <fullName evidence="3">SLH domain-containing protein</fullName>
    </recommendedName>
</protein>
<keyword evidence="5" id="KW-1185">Reference proteome</keyword>
<sequence>MKKKCIALLLALVMTLTSFPMTGIYAQSANYKIETLQQKQIIVGRGDGGLQLNEYLTRAEAVKLLVHASGMEELTKNVDMSQQHFKDVPSSHWAFKYIELMKSYQMVAGMPDGNFYPNDRISYEEMIALIVRLDKDFPGVKGKSEGRWSAPYLNYAKDKNLLDGVTMENSKNPSIRRDIFYMIYNALPFMENNNRLRDVAERPVVENKREQKNIPELIWEPASPSIPTPAPTPDKPIKPEVDPGAGDNDKPSVDPGKDDTPEMKTARKFLGQFIDKAKSLLKGLTPSDETDPKKIDMGEVVAKPEDIATLQEAIKAAEAEYNNPNATLKSLEKAKGEMEQASIDFKTVEGERPIKVEPYTEEDFVIEGNVLKGLTEQGKEKLEKNKNNLVIPAFEGVDEIANNAFANVPIKVLEIDGSIKTIGSTAFLKCGIAKLTLNDGLEHVKARAFSNNNMKTVSIPGTLNDVEPNGFANSNIVNLTFEEGIHFIGDSAFTSNAISNIKFPKTLKQIDLGAFKSNLMTTVDFPDGLEEISPKIFCRNKITEVTVPNSLKVFCGNSFRYNPGFEGDTTFKMYLKDPVKITSLDGMTIEDKLSEVVQLRPYIFKGQLKDEKTPLDIESWELIDRQGDVSTYSAKFEQISDQKLNDLLGPNKKDGTSNETVQENLKKIRLIVKVKISKDTLGVWDKDDFIVEGNQITGFTDKGKERVATDKNLVIPAIDGVDTIAKSAFKNPTRAPKNDLTSVEIPKNIKTIEMAAFGANPIEKIRFNEGLETIGNAAFMAHHIRELQLPDSLKSVGDMAFMADRKMPTLESLTLGKNLEIIGRNAFMKGKLKELVCNENLKTIDVNAFSGNELTSVKFNKALEEISCSAFGNNQLNEVHLPFGLKKICEGAFSGNSGIEVILGNRMGVKDMTTDEVKSMLNEKITTQVGYGKGGTSLAKAVDWEITGDTAKPVFDPSIASQIPTTPFVVKLDALFDSGTDQDIDDDYQGVPWTPEDFVVKDGVLTTIADSAKDKLATSNRVTIPAKDANGNKITKIAPSLFGKNASDPDNTKIKELVIEDGIEEIGGAAFRNNLIEEVVIPDSVKTIGGGAFSNCEQLKKVTLSKNITEIAPSVFYGCPIQELTIPDGVTTIGMRAFQNADIRNLTIPASVTDIKSNAFKNNKNLQNLVIPGTVKTIGNSAFSYCGLINLTLEEGIETIDKEAFRYNNIKKVTIPASVKSLGKDAFRDNIGIEIVK</sequence>
<evidence type="ECO:0000313" key="4">
    <source>
        <dbReference type="EMBL" id="CAC9928617.1"/>
    </source>
</evidence>
<feature type="domain" description="SLH" evidence="3">
    <location>
        <begin position="81"/>
        <end position="144"/>
    </location>
</feature>
<feature type="domain" description="SLH" evidence="3">
    <location>
        <begin position="16"/>
        <end position="79"/>
    </location>
</feature>
<dbReference type="EMBL" id="CAIJCS010000015">
    <property type="protein sequence ID" value="CAC9928617.1"/>
    <property type="molecule type" value="Genomic_DNA"/>
</dbReference>
<feature type="region of interest" description="Disordered" evidence="1">
    <location>
        <begin position="215"/>
        <end position="262"/>
    </location>
</feature>
<dbReference type="Pfam" id="PF00395">
    <property type="entry name" value="SLH"/>
    <property type="match status" value="1"/>
</dbReference>
<reference evidence="4 5" key="1">
    <citation type="submission" date="2020-06" db="EMBL/GenBank/DDBJ databases">
        <authorList>
            <person name="Criscuolo A."/>
        </authorList>
    </citation>
    <scope>NUCLEOTIDE SEQUENCE [LARGE SCALE GENOMIC DNA]</scope>
    <source>
        <strain evidence="4">1804121828</strain>
    </source>
</reference>
<dbReference type="PROSITE" id="PS51272">
    <property type="entry name" value="SLH"/>
    <property type="match status" value="2"/>
</dbReference>
<dbReference type="SUPFAM" id="SSF52058">
    <property type="entry name" value="L domain-like"/>
    <property type="match status" value="2"/>
</dbReference>
<gene>
    <name evidence="4" type="ORF">PEPNEM18_00690</name>
</gene>
<dbReference type="Proteomes" id="UP000586454">
    <property type="component" value="Unassembled WGS sequence"/>
</dbReference>
<evidence type="ECO:0000256" key="1">
    <source>
        <dbReference type="SAM" id="MobiDB-lite"/>
    </source>
</evidence>
<dbReference type="Gene3D" id="1.20.1270.90">
    <property type="entry name" value="AF1782-like"/>
    <property type="match status" value="1"/>
</dbReference>
<dbReference type="Gene3D" id="3.80.10.10">
    <property type="entry name" value="Ribonuclease Inhibitor"/>
    <property type="match status" value="5"/>
</dbReference>
<feature type="compositionally biased region" description="Basic and acidic residues" evidence="1">
    <location>
        <begin position="235"/>
        <end position="262"/>
    </location>
</feature>
<keyword evidence="2" id="KW-0732">Signal</keyword>
<name>A0A6V6Y2N9_9FIRM</name>
<evidence type="ECO:0000256" key="2">
    <source>
        <dbReference type="SAM" id="SignalP"/>
    </source>
</evidence>
<dbReference type="InterPro" id="IPR053139">
    <property type="entry name" value="Surface_bspA-like"/>
</dbReference>
<dbReference type="InterPro" id="IPR032675">
    <property type="entry name" value="LRR_dom_sf"/>
</dbReference>
<comment type="caution">
    <text evidence="4">The sequence shown here is derived from an EMBL/GenBank/DDBJ whole genome shotgun (WGS) entry which is preliminary data.</text>
</comment>
<feature type="signal peptide" evidence="2">
    <location>
        <begin position="1"/>
        <end position="20"/>
    </location>
</feature>
<accession>A0A6V6Y2N9</accession>
<feature type="compositionally biased region" description="Pro residues" evidence="1">
    <location>
        <begin position="224"/>
        <end position="234"/>
    </location>
</feature>
<evidence type="ECO:0000313" key="5">
    <source>
        <dbReference type="Proteomes" id="UP000586454"/>
    </source>
</evidence>
<dbReference type="InterPro" id="IPR026906">
    <property type="entry name" value="LRR_5"/>
</dbReference>
<organism evidence="4 5">
    <name type="scientific">Aedoeadaptatus nemausensis</name>
    <dbReference type="NCBI Taxonomy" id="2582829"/>
    <lineage>
        <taxon>Bacteria</taxon>
        <taxon>Bacillati</taxon>
        <taxon>Bacillota</taxon>
        <taxon>Tissierellia</taxon>
        <taxon>Tissierellales</taxon>
        <taxon>Peptoniphilaceae</taxon>
        <taxon>Aedoeadaptatus</taxon>
    </lineage>
</organism>
<dbReference type="AlphaFoldDB" id="A0A6V6Y2N9"/>
<dbReference type="InterPro" id="IPR001119">
    <property type="entry name" value="SLH_dom"/>
</dbReference>
<dbReference type="RefSeq" id="WP_180499267.1">
    <property type="nucleotide sequence ID" value="NZ_CAIJCS010000015.1"/>
</dbReference>
<dbReference type="Pfam" id="PF13306">
    <property type="entry name" value="LRR_5"/>
    <property type="match status" value="4"/>
</dbReference>